<dbReference type="Gene3D" id="3.30.1110.10">
    <property type="match status" value="1"/>
</dbReference>
<reference evidence="6 7" key="1">
    <citation type="submission" date="2017-03" db="EMBL/GenBank/DDBJ databases">
        <authorList>
            <person name="Afonso C.L."/>
            <person name="Miller P.J."/>
            <person name="Scott M.A."/>
            <person name="Spackman E."/>
            <person name="Goraichik I."/>
            <person name="Dimitrov K.M."/>
            <person name="Suarez D.L."/>
            <person name="Swayne D.E."/>
        </authorList>
    </citation>
    <scope>NUCLEOTIDE SEQUENCE [LARGE SCALE GENOMIC DNA]</scope>
    <source>
        <strain evidence="6">SB41UT1</strain>
    </source>
</reference>
<evidence type="ECO:0000256" key="3">
    <source>
        <dbReference type="ARBA" id="ARBA00022777"/>
    </source>
</evidence>
<comment type="similarity">
    <text evidence="1 4">Belongs to the carbohydrate kinase PfkB family.</text>
</comment>
<dbReference type="Proteomes" id="UP000196573">
    <property type="component" value="Unassembled WGS sequence"/>
</dbReference>
<keyword evidence="3 4" id="KW-0418">Kinase</keyword>
<dbReference type="AlphaFoldDB" id="A0A1X7AJY4"/>
<dbReference type="InterPro" id="IPR002139">
    <property type="entry name" value="Ribo/fructo_kinase"/>
</dbReference>
<dbReference type="SUPFAM" id="SSF53613">
    <property type="entry name" value="Ribokinase-like"/>
    <property type="match status" value="1"/>
</dbReference>
<evidence type="ECO:0000313" key="6">
    <source>
        <dbReference type="EMBL" id="SMA46597.1"/>
    </source>
</evidence>
<organism evidence="6 7">
    <name type="scientific">Parendozoicomonas haliclonae</name>
    <dbReference type="NCBI Taxonomy" id="1960125"/>
    <lineage>
        <taxon>Bacteria</taxon>
        <taxon>Pseudomonadati</taxon>
        <taxon>Pseudomonadota</taxon>
        <taxon>Gammaproteobacteria</taxon>
        <taxon>Oceanospirillales</taxon>
        <taxon>Endozoicomonadaceae</taxon>
        <taxon>Parendozoicomonas</taxon>
    </lineage>
</organism>
<keyword evidence="7" id="KW-1185">Reference proteome</keyword>
<dbReference type="InterPro" id="IPR029056">
    <property type="entry name" value="Ribokinase-like"/>
</dbReference>
<evidence type="ECO:0000256" key="4">
    <source>
        <dbReference type="RuleBase" id="RU003704"/>
    </source>
</evidence>
<sequence>MEEFSLLISYMQKHDMKNYHIYGMGAALVDTEIEVDDAFLLANGVDKGLMTLVDVDRRNQLMDSLKGHLVHARRASGGSGANTIIAARYFGSDVFYSCRVANDEYGDFYLQDMSHAGVDTCDQDENNEGITGKCLVMVTPDAERSMNTYLGISETLSARELDVEAIKASEYLYIEGYLVSSDVSRAATIKAKKIAEENGVKTSLSLSDPGIVTFFREGMEEMIGEGVDLLFCNEDEAMAWAMTDDIDIAISALRSIAKTFVITRGARGALVFDGTQELHIPAKKVKAVDSNGAGDMFAGAFLHGLTAGYGFQKAGELACAAAAEVVSGYGPRLAAEKHKVILQQVICPE</sequence>
<dbReference type="InterPro" id="IPR052700">
    <property type="entry name" value="Carb_kinase_PfkB-like"/>
</dbReference>
<dbReference type="Pfam" id="PF00294">
    <property type="entry name" value="PfkB"/>
    <property type="match status" value="1"/>
</dbReference>
<dbReference type="Gene3D" id="3.40.1190.20">
    <property type="match status" value="1"/>
</dbReference>
<dbReference type="EMBL" id="FWPT01000004">
    <property type="protein sequence ID" value="SMA46597.1"/>
    <property type="molecule type" value="Genomic_DNA"/>
</dbReference>
<dbReference type="GO" id="GO:0008673">
    <property type="term" value="F:2-dehydro-3-deoxygluconokinase activity"/>
    <property type="evidence" value="ECO:0007669"/>
    <property type="project" value="UniProtKB-EC"/>
</dbReference>
<gene>
    <name evidence="6" type="primary">kdgK_2</name>
    <name evidence="6" type="ORF">EHSB41UT_02211</name>
</gene>
<accession>A0A1X7AJY4</accession>
<dbReference type="CDD" id="cd01168">
    <property type="entry name" value="adenosine_kinase"/>
    <property type="match status" value="1"/>
</dbReference>
<dbReference type="PANTHER" id="PTHR43320">
    <property type="entry name" value="SUGAR KINASE"/>
    <property type="match status" value="1"/>
</dbReference>
<dbReference type="PROSITE" id="PS00584">
    <property type="entry name" value="PFKB_KINASES_2"/>
    <property type="match status" value="1"/>
</dbReference>
<evidence type="ECO:0000259" key="5">
    <source>
        <dbReference type="Pfam" id="PF00294"/>
    </source>
</evidence>
<evidence type="ECO:0000313" key="7">
    <source>
        <dbReference type="Proteomes" id="UP000196573"/>
    </source>
</evidence>
<evidence type="ECO:0000256" key="1">
    <source>
        <dbReference type="ARBA" id="ARBA00010688"/>
    </source>
</evidence>
<feature type="domain" description="Carbohydrate kinase PfkB" evidence="5">
    <location>
        <begin position="62"/>
        <end position="335"/>
    </location>
</feature>
<evidence type="ECO:0000256" key="2">
    <source>
        <dbReference type="ARBA" id="ARBA00022679"/>
    </source>
</evidence>
<dbReference type="PRINTS" id="PR00990">
    <property type="entry name" value="RIBOKINASE"/>
</dbReference>
<keyword evidence="2 4" id="KW-0808">Transferase</keyword>
<dbReference type="PANTHER" id="PTHR43320:SF3">
    <property type="entry name" value="CARBOHYDRATE KINASE PFKB DOMAIN-CONTAINING PROTEIN"/>
    <property type="match status" value="1"/>
</dbReference>
<dbReference type="EC" id="2.7.1.45" evidence="6"/>
<name>A0A1X7AJY4_9GAMM</name>
<proteinExistence type="inferred from homology"/>
<dbReference type="InterPro" id="IPR011611">
    <property type="entry name" value="PfkB_dom"/>
</dbReference>
<dbReference type="InterPro" id="IPR002173">
    <property type="entry name" value="Carboh/pur_kinase_PfkB_CS"/>
</dbReference>
<protein>
    <submittedName>
        <fullName evidence="6">2-dehydro-3-deoxygluconokinase</fullName>
        <ecNumber evidence="6">2.7.1.45</ecNumber>
    </submittedName>
</protein>